<protein>
    <recommendedName>
        <fullName evidence="16">Peptidase M14 domain-containing protein</fullName>
    </recommendedName>
</protein>
<evidence type="ECO:0000256" key="10">
    <source>
        <dbReference type="ARBA" id="ARBA00022833"/>
    </source>
</evidence>
<keyword evidence="11" id="KW-0482">Metalloprotease</keyword>
<feature type="chain" id="PRO_5008897316" description="Peptidase M14 domain-containing protein" evidence="15">
    <location>
        <begin position="19"/>
        <end position="571"/>
    </location>
</feature>
<evidence type="ECO:0000313" key="18">
    <source>
        <dbReference type="Proteomes" id="UP000186922"/>
    </source>
</evidence>
<evidence type="ECO:0000256" key="15">
    <source>
        <dbReference type="SAM" id="SignalP"/>
    </source>
</evidence>
<dbReference type="PROSITE" id="PS00132">
    <property type="entry name" value="CARBOXYPEPT_ZN_1"/>
    <property type="match status" value="1"/>
</dbReference>
<keyword evidence="7" id="KW-0479">Metal-binding</keyword>
<reference evidence="17 18" key="1">
    <citation type="journal article" date="2016" name="Nat. Commun.">
        <title>Extremotolerant tardigrade genome and improved radiotolerance of human cultured cells by tardigrade-unique protein.</title>
        <authorList>
            <person name="Hashimoto T."/>
            <person name="Horikawa D.D."/>
            <person name="Saito Y."/>
            <person name="Kuwahara H."/>
            <person name="Kozuka-Hata H."/>
            <person name="Shin-I T."/>
            <person name="Minakuchi Y."/>
            <person name="Ohishi K."/>
            <person name="Motoyama A."/>
            <person name="Aizu T."/>
            <person name="Enomoto A."/>
            <person name="Kondo K."/>
            <person name="Tanaka S."/>
            <person name="Hara Y."/>
            <person name="Koshikawa S."/>
            <person name="Sagara H."/>
            <person name="Miura T."/>
            <person name="Yokobori S."/>
            <person name="Miyagawa K."/>
            <person name="Suzuki Y."/>
            <person name="Kubo T."/>
            <person name="Oyama M."/>
            <person name="Kohara Y."/>
            <person name="Fujiyama A."/>
            <person name="Arakawa K."/>
            <person name="Katayama T."/>
            <person name="Toyoda A."/>
            <person name="Kunieda T."/>
        </authorList>
    </citation>
    <scope>NUCLEOTIDE SEQUENCE [LARGE SCALE GENOMIC DNA]</scope>
    <source>
        <strain evidence="17 18">YOKOZUNA-1</strain>
    </source>
</reference>
<keyword evidence="18" id="KW-1185">Reference proteome</keyword>
<comment type="subcellular location">
    <subcellularLocation>
        <location evidence="2">Secreted</location>
    </subcellularLocation>
</comment>
<evidence type="ECO:0000256" key="9">
    <source>
        <dbReference type="ARBA" id="ARBA00022801"/>
    </source>
</evidence>
<feature type="signal peptide" evidence="15">
    <location>
        <begin position="1"/>
        <end position="18"/>
    </location>
</feature>
<dbReference type="SUPFAM" id="SSF49464">
    <property type="entry name" value="Carboxypeptidase regulatory domain-like"/>
    <property type="match status" value="1"/>
</dbReference>
<keyword evidence="5" id="KW-0121">Carboxypeptidase</keyword>
<evidence type="ECO:0000256" key="12">
    <source>
        <dbReference type="ARBA" id="ARBA00023180"/>
    </source>
</evidence>
<feature type="domain" description="Peptidase M14" evidence="16">
    <location>
        <begin position="24"/>
        <end position="343"/>
    </location>
</feature>
<evidence type="ECO:0000256" key="8">
    <source>
        <dbReference type="ARBA" id="ARBA00022729"/>
    </source>
</evidence>
<keyword evidence="9" id="KW-0378">Hydrolase</keyword>
<gene>
    <name evidence="17" type="primary">RvY_00727-1</name>
    <name evidence="17" type="synonym">RvY_00727.1</name>
    <name evidence="17" type="ORF">RvY_00727</name>
</gene>
<dbReference type="GO" id="GO:0008270">
    <property type="term" value="F:zinc ion binding"/>
    <property type="evidence" value="ECO:0007669"/>
    <property type="project" value="InterPro"/>
</dbReference>
<evidence type="ECO:0000256" key="5">
    <source>
        <dbReference type="ARBA" id="ARBA00022645"/>
    </source>
</evidence>
<evidence type="ECO:0000256" key="4">
    <source>
        <dbReference type="ARBA" id="ARBA00022525"/>
    </source>
</evidence>
<comment type="caution">
    <text evidence="17">The sequence shown here is derived from an EMBL/GenBank/DDBJ whole genome shotgun (WGS) entry which is preliminary data.</text>
</comment>
<dbReference type="Pfam" id="PF13620">
    <property type="entry name" value="CarboxypepD_reg"/>
    <property type="match status" value="1"/>
</dbReference>
<dbReference type="InterPro" id="IPR057247">
    <property type="entry name" value="CARBOXYPEPT_ZN_2"/>
</dbReference>
<accession>A0A1D1UKZ8</accession>
<dbReference type="AlphaFoldDB" id="A0A1D1UKZ8"/>
<evidence type="ECO:0000259" key="16">
    <source>
        <dbReference type="PROSITE" id="PS52035"/>
    </source>
</evidence>
<dbReference type="CDD" id="cd03858">
    <property type="entry name" value="M14_CP_N-E_like"/>
    <property type="match status" value="1"/>
</dbReference>
<evidence type="ECO:0000256" key="2">
    <source>
        <dbReference type="ARBA" id="ARBA00004613"/>
    </source>
</evidence>
<evidence type="ECO:0000256" key="3">
    <source>
        <dbReference type="ARBA" id="ARBA00005988"/>
    </source>
</evidence>
<keyword evidence="8 15" id="KW-0732">Signal</keyword>
<keyword evidence="6" id="KW-0645">Protease</keyword>
<dbReference type="PANTHER" id="PTHR11532:SF93">
    <property type="entry name" value="CARBOXYPEPTIDASE E"/>
    <property type="match status" value="1"/>
</dbReference>
<dbReference type="GO" id="GO:0006518">
    <property type="term" value="P:peptide metabolic process"/>
    <property type="evidence" value="ECO:0007669"/>
    <property type="project" value="TreeGrafter"/>
</dbReference>
<dbReference type="PRINTS" id="PR00765">
    <property type="entry name" value="CRBOXYPTASEA"/>
</dbReference>
<evidence type="ECO:0000256" key="7">
    <source>
        <dbReference type="ARBA" id="ARBA00022723"/>
    </source>
</evidence>
<evidence type="ECO:0000313" key="17">
    <source>
        <dbReference type="EMBL" id="GAU87947.1"/>
    </source>
</evidence>
<dbReference type="PROSITE" id="PS00133">
    <property type="entry name" value="CARBOXYPEPT_ZN_2"/>
    <property type="match status" value="1"/>
</dbReference>
<dbReference type="InterPro" id="IPR000834">
    <property type="entry name" value="Peptidase_M14"/>
</dbReference>
<feature type="region of interest" description="Disordered" evidence="14">
    <location>
        <begin position="529"/>
        <end position="557"/>
    </location>
</feature>
<evidence type="ECO:0000256" key="14">
    <source>
        <dbReference type="SAM" id="MobiDB-lite"/>
    </source>
</evidence>
<dbReference type="PANTHER" id="PTHR11532">
    <property type="entry name" value="PROTEASE M14 CARBOXYPEPTIDASE"/>
    <property type="match status" value="1"/>
</dbReference>
<keyword evidence="10" id="KW-0862">Zinc</keyword>
<dbReference type="Gene3D" id="3.40.630.10">
    <property type="entry name" value="Zn peptidases"/>
    <property type="match status" value="1"/>
</dbReference>
<dbReference type="SUPFAM" id="SSF53187">
    <property type="entry name" value="Zn-dependent exopeptidases"/>
    <property type="match status" value="1"/>
</dbReference>
<organism evidence="17 18">
    <name type="scientific">Ramazzottius varieornatus</name>
    <name type="common">Water bear</name>
    <name type="synonym">Tardigrade</name>
    <dbReference type="NCBI Taxonomy" id="947166"/>
    <lineage>
        <taxon>Eukaryota</taxon>
        <taxon>Metazoa</taxon>
        <taxon>Ecdysozoa</taxon>
        <taxon>Tardigrada</taxon>
        <taxon>Eutardigrada</taxon>
        <taxon>Parachela</taxon>
        <taxon>Hypsibioidea</taxon>
        <taxon>Ramazzottiidae</taxon>
        <taxon>Ramazzottius</taxon>
    </lineage>
</organism>
<dbReference type="OrthoDB" id="10249045at2759"/>
<proteinExistence type="inferred from homology"/>
<feature type="compositionally biased region" description="Basic and acidic residues" evidence="14">
    <location>
        <begin position="537"/>
        <end position="556"/>
    </location>
</feature>
<keyword evidence="4" id="KW-0964">Secreted</keyword>
<sequence>MITLRCLVLCGCFGLIFCLDIKFKHHSQAELEEALVNIVEACPNITRVYQLENPSVLGTPLWVLEMSDNPGVHEPTEPEFKYTANIHGNEVVGRELILHLAAYLCEEYQAGNKDIRALIDSTRIHLLPTANPDGYAAAAVNGPKGEWLEGRSNANGVDLNRDFPDLNQLAYEEGNSVTKNSYNKMLQVANQFAQMQPETLSLVTWIFDNPFVLSGSLHGGDLVVNYPYDESRSGKPSEEYTASPDDETFKQLALAYASNHRQMMNVARSACELNGVNFAKQGGITNGADWYSVRGGMQDFNYLASNALELTMELGCRKFPEEKELKRYWDDNKEALLNFMWQAHIGVKGLVYDLITGEPISNAVIVVRNITNGKDERLNHNITSTQYGDYFRLLSQGKYEIYVEAPGYIPQVEVVTVKAQRANRNEPPVEPVLVTFAMIPRQIDQTAYLENLSADRAAADDEQDYSDLEGDREALPKGRQEDDDVRNVMDLLKNSPRHGVVPLSQEMNVSPANDEEAVKEILKMLEESGYPSMNTVSEEKEQKSVKKEKGNNEKKIPTLAEILPKMKTRKS</sequence>
<dbReference type="GO" id="GO:0016485">
    <property type="term" value="P:protein processing"/>
    <property type="evidence" value="ECO:0007669"/>
    <property type="project" value="TreeGrafter"/>
</dbReference>
<keyword evidence="12" id="KW-0325">Glycoprotein</keyword>
<dbReference type="Proteomes" id="UP000186922">
    <property type="component" value="Unassembled WGS sequence"/>
</dbReference>
<name>A0A1D1UKZ8_RAMVA</name>
<dbReference type="SMART" id="SM00631">
    <property type="entry name" value="Zn_pept"/>
    <property type="match status" value="1"/>
</dbReference>
<dbReference type="Pfam" id="PF00246">
    <property type="entry name" value="Peptidase_M14"/>
    <property type="match status" value="1"/>
</dbReference>
<evidence type="ECO:0000256" key="1">
    <source>
        <dbReference type="ARBA" id="ARBA00001947"/>
    </source>
</evidence>
<dbReference type="PROSITE" id="PS52035">
    <property type="entry name" value="PEPTIDASE_M14"/>
    <property type="match status" value="1"/>
</dbReference>
<feature type="active site" description="Proton donor/acceptor" evidence="13">
    <location>
        <position position="313"/>
    </location>
</feature>
<comment type="similarity">
    <text evidence="3 13">Belongs to the peptidase M14 family.</text>
</comment>
<dbReference type="FunFam" id="3.40.630.10:FF:000013">
    <property type="entry name" value="carboxypeptidase N catalytic chain"/>
    <property type="match status" value="1"/>
</dbReference>
<dbReference type="InterPro" id="IPR050753">
    <property type="entry name" value="Peptidase_M14_domain"/>
</dbReference>
<dbReference type="MEROPS" id="M14.005"/>
<dbReference type="CDD" id="cd11308">
    <property type="entry name" value="Peptidase_M14NE-CP-C_like"/>
    <property type="match status" value="1"/>
</dbReference>
<dbReference type="GO" id="GO:0004181">
    <property type="term" value="F:metallocarboxypeptidase activity"/>
    <property type="evidence" value="ECO:0007669"/>
    <property type="project" value="InterPro"/>
</dbReference>
<evidence type="ECO:0000256" key="13">
    <source>
        <dbReference type="PROSITE-ProRule" id="PRU01379"/>
    </source>
</evidence>
<feature type="region of interest" description="Disordered" evidence="14">
    <location>
        <begin position="458"/>
        <end position="483"/>
    </location>
</feature>
<comment type="cofactor">
    <cofactor evidence="1">
        <name>Zn(2+)</name>
        <dbReference type="ChEBI" id="CHEBI:29105"/>
    </cofactor>
</comment>
<evidence type="ECO:0000256" key="11">
    <source>
        <dbReference type="ARBA" id="ARBA00023049"/>
    </source>
</evidence>
<dbReference type="EMBL" id="BDGG01000001">
    <property type="protein sequence ID" value="GAU87947.1"/>
    <property type="molecule type" value="Genomic_DNA"/>
</dbReference>
<dbReference type="GO" id="GO:0005615">
    <property type="term" value="C:extracellular space"/>
    <property type="evidence" value="ECO:0007669"/>
    <property type="project" value="TreeGrafter"/>
</dbReference>
<dbReference type="InterPro" id="IPR008969">
    <property type="entry name" value="CarboxyPept-like_regulatory"/>
</dbReference>
<dbReference type="Gene3D" id="2.60.40.1120">
    <property type="entry name" value="Carboxypeptidase-like, regulatory domain"/>
    <property type="match status" value="1"/>
</dbReference>
<dbReference type="InterPro" id="IPR057246">
    <property type="entry name" value="CARBOXYPEPT_ZN_1"/>
</dbReference>
<feature type="compositionally biased region" description="Basic and acidic residues" evidence="14">
    <location>
        <begin position="469"/>
        <end position="480"/>
    </location>
</feature>
<dbReference type="STRING" id="947166.A0A1D1UKZ8"/>
<evidence type="ECO:0000256" key="6">
    <source>
        <dbReference type="ARBA" id="ARBA00022670"/>
    </source>
</evidence>